<evidence type="ECO:0000313" key="1">
    <source>
        <dbReference type="EMBL" id="JAH90617.1"/>
    </source>
</evidence>
<reference evidence="1" key="1">
    <citation type="submission" date="2014-11" db="EMBL/GenBank/DDBJ databases">
        <authorList>
            <person name="Amaro Gonzalez C."/>
        </authorList>
    </citation>
    <scope>NUCLEOTIDE SEQUENCE</scope>
</reference>
<organism evidence="1">
    <name type="scientific">Anguilla anguilla</name>
    <name type="common">European freshwater eel</name>
    <name type="synonym">Muraena anguilla</name>
    <dbReference type="NCBI Taxonomy" id="7936"/>
    <lineage>
        <taxon>Eukaryota</taxon>
        <taxon>Metazoa</taxon>
        <taxon>Chordata</taxon>
        <taxon>Craniata</taxon>
        <taxon>Vertebrata</taxon>
        <taxon>Euteleostomi</taxon>
        <taxon>Actinopterygii</taxon>
        <taxon>Neopterygii</taxon>
        <taxon>Teleostei</taxon>
        <taxon>Anguilliformes</taxon>
        <taxon>Anguillidae</taxon>
        <taxon>Anguilla</taxon>
    </lineage>
</organism>
<protein>
    <submittedName>
        <fullName evidence="1">Uncharacterized protein</fullName>
    </submittedName>
</protein>
<sequence>MHCLDSINLCATTIKAWFHNLSEQFPAYIKLIFTYTFMNIFYI</sequence>
<accession>A0A0E9WJT1</accession>
<dbReference type="AlphaFoldDB" id="A0A0E9WJT1"/>
<dbReference type="EMBL" id="GBXM01017960">
    <property type="protein sequence ID" value="JAH90617.1"/>
    <property type="molecule type" value="Transcribed_RNA"/>
</dbReference>
<reference evidence="1" key="2">
    <citation type="journal article" date="2015" name="Fish Shellfish Immunol.">
        <title>Early steps in the European eel (Anguilla anguilla)-Vibrio vulnificus interaction in the gills: Role of the RtxA13 toxin.</title>
        <authorList>
            <person name="Callol A."/>
            <person name="Pajuelo D."/>
            <person name="Ebbesson L."/>
            <person name="Teles M."/>
            <person name="MacKenzie S."/>
            <person name="Amaro C."/>
        </authorList>
    </citation>
    <scope>NUCLEOTIDE SEQUENCE</scope>
</reference>
<proteinExistence type="predicted"/>
<name>A0A0E9WJT1_ANGAN</name>